<feature type="chain" id="PRO_5030592148" evidence="1">
    <location>
        <begin position="26"/>
        <end position="630"/>
    </location>
</feature>
<accession>A0A7W6CC32</accession>
<gene>
    <name evidence="2" type="ORF">GGR38_000718</name>
</gene>
<evidence type="ECO:0000313" key="2">
    <source>
        <dbReference type="EMBL" id="MBB3953791.1"/>
    </source>
</evidence>
<reference evidence="2 3" key="1">
    <citation type="submission" date="2020-08" db="EMBL/GenBank/DDBJ databases">
        <title>Genomic Encyclopedia of Type Strains, Phase IV (KMG-IV): sequencing the most valuable type-strain genomes for metagenomic binning, comparative biology and taxonomic classification.</title>
        <authorList>
            <person name="Goeker M."/>
        </authorList>
    </citation>
    <scope>NUCLEOTIDE SEQUENCE [LARGE SCALE GENOMIC DNA]</scope>
    <source>
        <strain evidence="2 3">DSM 27057</strain>
    </source>
</reference>
<name>A0A7W6CC32_9SPHN</name>
<dbReference type="Gene3D" id="2.130.10.10">
    <property type="entry name" value="YVTN repeat-like/Quinoprotein amine dehydrogenase"/>
    <property type="match status" value="1"/>
</dbReference>
<dbReference type="GO" id="GO:0009055">
    <property type="term" value="F:electron transfer activity"/>
    <property type="evidence" value="ECO:0007669"/>
    <property type="project" value="InterPro"/>
</dbReference>
<evidence type="ECO:0000313" key="3">
    <source>
        <dbReference type="Proteomes" id="UP000548867"/>
    </source>
</evidence>
<dbReference type="GO" id="GO:0020037">
    <property type="term" value="F:heme binding"/>
    <property type="evidence" value="ECO:0007669"/>
    <property type="project" value="InterPro"/>
</dbReference>
<dbReference type="SUPFAM" id="SSF101898">
    <property type="entry name" value="NHL repeat"/>
    <property type="match status" value="1"/>
</dbReference>
<dbReference type="InterPro" id="IPR015943">
    <property type="entry name" value="WD40/YVTN_repeat-like_dom_sf"/>
</dbReference>
<keyword evidence="1" id="KW-0732">Signal</keyword>
<dbReference type="SUPFAM" id="SSF63829">
    <property type="entry name" value="Calcium-dependent phosphotriesterase"/>
    <property type="match status" value="1"/>
</dbReference>
<dbReference type="Pfam" id="PF13620">
    <property type="entry name" value="CarboxypepD_reg"/>
    <property type="match status" value="1"/>
</dbReference>
<dbReference type="Proteomes" id="UP000548867">
    <property type="component" value="Unassembled WGS sequence"/>
</dbReference>
<dbReference type="EMBL" id="JACIDX010000002">
    <property type="protein sequence ID" value="MBB3953791.1"/>
    <property type="molecule type" value="Genomic_DNA"/>
</dbReference>
<evidence type="ECO:0000256" key="1">
    <source>
        <dbReference type="SAM" id="SignalP"/>
    </source>
</evidence>
<comment type="caution">
    <text evidence="2">The sequence shown here is derived from an EMBL/GenBank/DDBJ whole genome shotgun (WGS) entry which is preliminary data.</text>
</comment>
<dbReference type="RefSeq" id="WP_183622712.1">
    <property type="nucleotide sequence ID" value="NZ_JACIDX010000002.1"/>
</dbReference>
<proteinExistence type="predicted"/>
<dbReference type="InterPro" id="IPR008969">
    <property type="entry name" value="CarboxyPept-like_regulatory"/>
</dbReference>
<protein>
    <submittedName>
        <fullName evidence="2">Streptogramin lyase</fullName>
    </submittedName>
</protein>
<dbReference type="Gene3D" id="2.60.40.1120">
    <property type="entry name" value="Carboxypeptidase-like, regulatory domain"/>
    <property type="match status" value="1"/>
</dbReference>
<feature type="signal peptide" evidence="1">
    <location>
        <begin position="1"/>
        <end position="25"/>
    </location>
</feature>
<dbReference type="GO" id="GO:0016829">
    <property type="term" value="F:lyase activity"/>
    <property type="evidence" value="ECO:0007669"/>
    <property type="project" value="UniProtKB-KW"/>
</dbReference>
<sequence>MHTIRKIARAVLVGAAALTVASVHAQMSKVEAPGLMGVIRDAGGKPMAGVTVTLRNVKQTFGTSVHTDERGVYLFPHLDAGQYRVMAQAVGFSAARAELALDGEHTGTQALSLKPLADYGLQLNGYEWFNGLPDDSAAHKRIKQIMYVACTGCHSLDVVLQNRFDEKGWNIIVKSMENAFYQGHRPGDLNAAQLRWEGQIIRRHRDELAHYLAEVRGPTSKLLPKPLPRPAGDAARAMVTEYELPLKETANDPSWYTGQEWALGPSVGMHGQVGIHDVIADVNGQAWITQARETFETNRSVVKLNPKTGAMQHITVRGANNQMLFFEQIAEADGNDNIWMHGGPYIVRLNPRSDAFEGWRKPDVMGGMGNSTDVDSKGRGVTNARYGTVVFDPAELGRKDVAYPGWHYYQQNTVGDGTTYGISVDAHDNIWWSESYVDKVAMRDAKTGKVTEFDMQDPEYETRRGLMTREDLTWYDSIGGGTWAINSASPLPYMNMPRRLAADKNGDKVWVPMWAQDSIAGIDINTHKITWHKLPIHTHPYKTTVDRDHNVWTDSGMANAAFRFNPTSGEWTMFPIPSHGCASRHMSYDRYSNEIWVPCDQSNKVVRFQFRSAEQLKALEAAANPVGGRK</sequence>
<dbReference type="SUPFAM" id="SSF49464">
    <property type="entry name" value="Carboxypeptidase regulatory domain-like"/>
    <property type="match status" value="1"/>
</dbReference>
<dbReference type="InterPro" id="IPR036909">
    <property type="entry name" value="Cyt_c-like_dom_sf"/>
</dbReference>
<organism evidence="2 3">
    <name type="scientific">Novosphingobium sediminicola</name>
    <dbReference type="NCBI Taxonomy" id="563162"/>
    <lineage>
        <taxon>Bacteria</taxon>
        <taxon>Pseudomonadati</taxon>
        <taxon>Pseudomonadota</taxon>
        <taxon>Alphaproteobacteria</taxon>
        <taxon>Sphingomonadales</taxon>
        <taxon>Sphingomonadaceae</taxon>
        <taxon>Novosphingobium</taxon>
    </lineage>
</organism>
<keyword evidence="3" id="KW-1185">Reference proteome</keyword>
<dbReference type="AlphaFoldDB" id="A0A7W6CC32"/>
<keyword evidence="2" id="KW-0456">Lyase</keyword>
<dbReference type="Gene3D" id="1.10.760.10">
    <property type="entry name" value="Cytochrome c-like domain"/>
    <property type="match status" value="1"/>
</dbReference>